<evidence type="ECO:0000256" key="4">
    <source>
        <dbReference type="ARBA" id="ARBA00022884"/>
    </source>
</evidence>
<dbReference type="Proteomes" id="UP000295536">
    <property type="component" value="Unassembled WGS sequence"/>
</dbReference>
<keyword evidence="4 7" id="KW-0694">RNA-binding</keyword>
<dbReference type="Gene3D" id="1.10.150.20">
    <property type="entry name" value="5' to 3' exonuclease, C-terminal subdomain"/>
    <property type="match status" value="2"/>
</dbReference>
<dbReference type="EMBL" id="SMAH01000008">
    <property type="protein sequence ID" value="TCS97621.1"/>
    <property type="molecule type" value="Genomic_DNA"/>
</dbReference>
<dbReference type="SMART" id="SM00322">
    <property type="entry name" value="KH"/>
    <property type="match status" value="2"/>
</dbReference>
<dbReference type="InterPro" id="IPR030842">
    <property type="entry name" value="TF_NusA_bacterial"/>
</dbReference>
<dbReference type="GO" id="GO:0003723">
    <property type="term" value="F:RNA binding"/>
    <property type="evidence" value="ECO:0007669"/>
    <property type="project" value="UniProtKB-UniRule"/>
</dbReference>
<evidence type="ECO:0000256" key="7">
    <source>
        <dbReference type="HAMAP-Rule" id="MF_00945"/>
    </source>
</evidence>
<evidence type="ECO:0000256" key="5">
    <source>
        <dbReference type="ARBA" id="ARBA00023015"/>
    </source>
</evidence>
<dbReference type="FunFam" id="1.10.150.20:FF:000018">
    <property type="entry name" value="Transcription termination/antitermination protein NusA"/>
    <property type="match status" value="1"/>
</dbReference>
<keyword evidence="1 7" id="KW-0806">Transcription termination</keyword>
<organism evidence="9 11">
    <name type="scientific">Tepidimonas ignava</name>
    <dbReference type="NCBI Taxonomy" id="114249"/>
    <lineage>
        <taxon>Bacteria</taxon>
        <taxon>Pseudomonadati</taxon>
        <taxon>Pseudomonadota</taxon>
        <taxon>Betaproteobacteria</taxon>
        <taxon>Burkholderiales</taxon>
        <taxon>Tepidimonas</taxon>
    </lineage>
</organism>
<keyword evidence="3 7" id="KW-0889">Transcription antitermination</keyword>
<dbReference type="HAMAP" id="MF_00945_B">
    <property type="entry name" value="NusA_B"/>
    <property type="match status" value="1"/>
</dbReference>
<dbReference type="GO" id="GO:0003700">
    <property type="term" value="F:DNA-binding transcription factor activity"/>
    <property type="evidence" value="ECO:0007669"/>
    <property type="project" value="InterPro"/>
</dbReference>
<dbReference type="InterPro" id="IPR058582">
    <property type="entry name" value="KH_NusA_2nd"/>
</dbReference>
<dbReference type="PANTHER" id="PTHR22648:SF0">
    <property type="entry name" value="TRANSCRIPTION TERMINATION_ANTITERMINATION PROTEIN NUSA"/>
    <property type="match status" value="1"/>
</dbReference>
<dbReference type="FunFam" id="3.30.300.20:FF:000005">
    <property type="entry name" value="Transcription termination/antitermination protein NusA"/>
    <property type="match status" value="1"/>
</dbReference>
<dbReference type="InterPro" id="IPR015946">
    <property type="entry name" value="KH_dom-like_a/b"/>
</dbReference>
<dbReference type="CDD" id="cd02134">
    <property type="entry name" value="KH-II_NusA_rpt1"/>
    <property type="match status" value="1"/>
</dbReference>
<dbReference type="EMBL" id="VJNC01000001">
    <property type="protein sequence ID" value="TSE24104.1"/>
    <property type="molecule type" value="Genomic_DNA"/>
</dbReference>
<dbReference type="Pfam" id="PF14520">
    <property type="entry name" value="HHH_5"/>
    <property type="match status" value="1"/>
</dbReference>
<dbReference type="InterPro" id="IPR003029">
    <property type="entry name" value="S1_domain"/>
</dbReference>
<comment type="subunit">
    <text evidence="7">Monomer. Binds directly to the core enzyme of the DNA-dependent RNA polymerase and to nascent RNA.</text>
</comment>
<dbReference type="InterPro" id="IPR010995">
    <property type="entry name" value="DNA_repair_Rad51/TF_NusA_a-hlx"/>
</dbReference>
<comment type="function">
    <text evidence="7">Participates in both transcription termination and antitermination.</text>
</comment>
<name>A0A4R3LBV0_9BURK</name>
<dbReference type="GO" id="GO:0006353">
    <property type="term" value="P:DNA-templated transcription termination"/>
    <property type="evidence" value="ECO:0007669"/>
    <property type="project" value="UniProtKB-UniRule"/>
</dbReference>
<dbReference type="SUPFAM" id="SSF50249">
    <property type="entry name" value="Nucleic acid-binding proteins"/>
    <property type="match status" value="1"/>
</dbReference>
<evidence type="ECO:0000313" key="10">
    <source>
        <dbReference type="EMBL" id="TSE24104.1"/>
    </source>
</evidence>
<accession>A0A4R3LBV0</accession>
<dbReference type="AlphaFoldDB" id="A0A4R3LBV0"/>
<dbReference type="RefSeq" id="WP_132962620.1">
    <property type="nucleotide sequence ID" value="NZ_DAIPFN010000011.1"/>
</dbReference>
<dbReference type="CDD" id="cd22529">
    <property type="entry name" value="KH-II_NusA_rpt2"/>
    <property type="match status" value="1"/>
</dbReference>
<comment type="caution">
    <text evidence="9">The sequence shown here is derived from an EMBL/GenBank/DDBJ whole genome shotgun (WGS) entry which is preliminary data.</text>
</comment>
<dbReference type="PANTHER" id="PTHR22648">
    <property type="entry name" value="TRANSCRIPTION TERMINATION FACTOR NUSA"/>
    <property type="match status" value="1"/>
</dbReference>
<sequence length="499" mass="55134">MNREMLMLIDAISREKNVEPRVVLGAVESALASATKKLLGGDADVRVSIDPDTGAYETFRRWKVVPDEAGLQNPEAEELYSDVKDDYPGIQVGDYIEKPIESVPIGRIGAQAAKQVILQKIRDAEREMLLNDFLSRGDKIFVGTVKRMDKGDIIAESGRVEGRLKRSEMIPKENFRTGDRIKALIVEVDPTLRGAPILLSRASPDFMIELFRQEVPEIEQGLLEIKACARDPGSRAKIAVLSHDRRIDPIGTCIGVRGSRVNAVTNELAGERVDIVLWSEDPAQFVIAALAPAAVQSIVVDEERHAMDVVVDEENLAIAIGRGGQNVRLASELTGWKINIMTAEESAAKQAQERQALRELFMSKLDVDEEIADILIEEGFTSLEEVAYVPLQEMLDIEAFDEDTVNELRARAKDALLTMEIAKEESVEEVSQDLRDLEGLTTDLIAKLAEAGVHTLDDLADLSVDELVEITGQSRDEATALIMKARQHWFSDDAAAARE</sequence>
<evidence type="ECO:0000313" key="12">
    <source>
        <dbReference type="Proteomes" id="UP000315577"/>
    </source>
</evidence>
<dbReference type="InterPro" id="IPR004087">
    <property type="entry name" value="KH_dom"/>
</dbReference>
<dbReference type="InterPro" id="IPR025249">
    <property type="entry name" value="TF_NusA_KH_1st"/>
</dbReference>
<dbReference type="InterPro" id="IPR013735">
    <property type="entry name" value="TF_NusA_N"/>
</dbReference>
<dbReference type="SMART" id="SM00316">
    <property type="entry name" value="S1"/>
    <property type="match status" value="1"/>
</dbReference>
<evidence type="ECO:0000256" key="6">
    <source>
        <dbReference type="ARBA" id="ARBA00023163"/>
    </source>
</evidence>
<dbReference type="InterPro" id="IPR010213">
    <property type="entry name" value="TF_NusA"/>
</dbReference>
<evidence type="ECO:0000259" key="8">
    <source>
        <dbReference type="PROSITE" id="PS50126"/>
    </source>
</evidence>
<dbReference type="InterPro" id="IPR010214">
    <property type="entry name" value="Tscrpt_termin_fac_NusA_C_rpt"/>
</dbReference>
<reference evidence="9 11" key="1">
    <citation type="submission" date="2019-03" db="EMBL/GenBank/DDBJ databases">
        <title>Genomic Encyclopedia of Type Strains, Phase IV (KMG-IV): sequencing the most valuable type-strain genomes for metagenomic binning, comparative biology and taxonomic classification.</title>
        <authorList>
            <person name="Goeker M."/>
        </authorList>
    </citation>
    <scope>NUCLEOTIDE SEQUENCE [LARGE SCALE GENOMIC DNA]</scope>
    <source>
        <strain evidence="9 11">DSM 12034</strain>
    </source>
</reference>
<dbReference type="GO" id="GO:0000166">
    <property type="term" value="F:nucleotide binding"/>
    <property type="evidence" value="ECO:0007669"/>
    <property type="project" value="InterPro"/>
</dbReference>
<dbReference type="Gene3D" id="2.40.50.140">
    <property type="entry name" value="Nucleic acid-binding proteins"/>
    <property type="match status" value="1"/>
</dbReference>
<reference evidence="10 12" key="2">
    <citation type="submission" date="2019-07" db="EMBL/GenBank/DDBJ databases">
        <title>Tepidimonas ignava SPS-1037 draft genome.</title>
        <authorList>
            <person name="Da Costa M.S."/>
            <person name="Froufe H.J.C."/>
            <person name="Egas C."/>
            <person name="Albuquerque L."/>
        </authorList>
    </citation>
    <scope>NUCLEOTIDE SEQUENCE [LARGE SCALE GENOMIC DNA]</scope>
    <source>
        <strain evidence="10 12">SPS-1037</strain>
    </source>
</reference>
<dbReference type="PROSITE" id="PS50126">
    <property type="entry name" value="S1"/>
    <property type="match status" value="1"/>
</dbReference>
<keyword evidence="5 7" id="KW-0805">Transcription regulation</keyword>
<dbReference type="SUPFAM" id="SSF69705">
    <property type="entry name" value="Transcription factor NusA, N-terminal domain"/>
    <property type="match status" value="1"/>
</dbReference>
<proteinExistence type="inferred from homology"/>
<dbReference type="Gene3D" id="3.30.300.20">
    <property type="match status" value="2"/>
</dbReference>
<dbReference type="SUPFAM" id="SSF54814">
    <property type="entry name" value="Prokaryotic type KH domain (KH-domain type II)"/>
    <property type="match status" value="2"/>
</dbReference>
<dbReference type="InterPro" id="IPR012340">
    <property type="entry name" value="NA-bd_OB-fold"/>
</dbReference>
<dbReference type="OrthoDB" id="9807233at2"/>
<feature type="domain" description="S1 motif" evidence="8">
    <location>
        <begin position="138"/>
        <end position="202"/>
    </location>
</feature>
<dbReference type="Gene3D" id="3.30.1480.10">
    <property type="entry name" value="NusA, N-terminal domain"/>
    <property type="match status" value="1"/>
</dbReference>
<dbReference type="InterPro" id="IPR036555">
    <property type="entry name" value="NusA_N_sf"/>
</dbReference>
<dbReference type="Pfam" id="PF26594">
    <property type="entry name" value="KH_NusA_2nd"/>
    <property type="match status" value="1"/>
</dbReference>
<dbReference type="GO" id="GO:0005829">
    <property type="term" value="C:cytosol"/>
    <property type="evidence" value="ECO:0007669"/>
    <property type="project" value="TreeGrafter"/>
</dbReference>
<dbReference type="NCBIfam" id="TIGR01953">
    <property type="entry name" value="NusA"/>
    <property type="match status" value="1"/>
</dbReference>
<keyword evidence="6 7" id="KW-0804">Transcription</keyword>
<keyword evidence="2 7" id="KW-0963">Cytoplasm</keyword>
<evidence type="ECO:0000256" key="3">
    <source>
        <dbReference type="ARBA" id="ARBA00022814"/>
    </source>
</evidence>
<comment type="similarity">
    <text evidence="7">Belongs to the NusA family.</text>
</comment>
<evidence type="ECO:0000256" key="2">
    <source>
        <dbReference type="ARBA" id="ARBA00022490"/>
    </source>
</evidence>
<dbReference type="PROSITE" id="PS50084">
    <property type="entry name" value="KH_TYPE_1"/>
    <property type="match status" value="1"/>
</dbReference>
<dbReference type="InterPro" id="IPR009019">
    <property type="entry name" value="KH_sf_prok-type"/>
</dbReference>
<dbReference type="CDD" id="cd04455">
    <property type="entry name" value="S1_NusA"/>
    <property type="match status" value="1"/>
</dbReference>
<protein>
    <recommendedName>
        <fullName evidence="7">Transcription termination/antitermination protein NusA</fullName>
    </recommendedName>
</protein>
<gene>
    <name evidence="7 10" type="primary">nusA</name>
    <name evidence="9" type="ORF">EDC36_10825</name>
    <name evidence="10" type="ORF">Tigna_00105</name>
</gene>
<dbReference type="Pfam" id="PF00575">
    <property type="entry name" value="S1"/>
    <property type="match status" value="1"/>
</dbReference>
<dbReference type="Proteomes" id="UP000315577">
    <property type="component" value="Unassembled WGS sequence"/>
</dbReference>
<keyword evidence="12" id="KW-1185">Reference proteome</keyword>
<dbReference type="SUPFAM" id="SSF47794">
    <property type="entry name" value="Rad51 N-terminal domain-like"/>
    <property type="match status" value="2"/>
</dbReference>
<dbReference type="Pfam" id="PF13184">
    <property type="entry name" value="KH_NusA_1st"/>
    <property type="match status" value="1"/>
</dbReference>
<dbReference type="NCBIfam" id="TIGR01954">
    <property type="entry name" value="nusA_Cterm_rpt"/>
    <property type="match status" value="2"/>
</dbReference>
<dbReference type="GO" id="GO:0031564">
    <property type="term" value="P:transcription antitermination"/>
    <property type="evidence" value="ECO:0007669"/>
    <property type="project" value="UniProtKB-UniRule"/>
</dbReference>
<dbReference type="FunFam" id="3.30.300.20:FF:000002">
    <property type="entry name" value="Transcription termination/antitermination protein NusA"/>
    <property type="match status" value="1"/>
</dbReference>
<evidence type="ECO:0000313" key="11">
    <source>
        <dbReference type="Proteomes" id="UP000295536"/>
    </source>
</evidence>
<evidence type="ECO:0000313" key="9">
    <source>
        <dbReference type="EMBL" id="TCS97621.1"/>
    </source>
</evidence>
<evidence type="ECO:0000256" key="1">
    <source>
        <dbReference type="ARBA" id="ARBA00022472"/>
    </source>
</evidence>
<dbReference type="Pfam" id="PF08529">
    <property type="entry name" value="NusA_N"/>
    <property type="match status" value="1"/>
</dbReference>
<comment type="subcellular location">
    <subcellularLocation>
        <location evidence="7">Cytoplasm</location>
    </subcellularLocation>
</comment>